<comment type="caution">
    <text evidence="1">The sequence shown here is derived from an EMBL/GenBank/DDBJ whole genome shotgun (WGS) entry which is preliminary data.</text>
</comment>
<proteinExistence type="predicted"/>
<evidence type="ECO:0000313" key="2">
    <source>
        <dbReference type="Proteomes" id="UP000031668"/>
    </source>
</evidence>
<reference evidence="1 2" key="1">
    <citation type="journal article" date="2014" name="Genome Biol. Evol.">
        <title>The genome of the myxosporean Thelohanellus kitauei shows adaptations to nutrient acquisition within its fish host.</title>
        <authorList>
            <person name="Yang Y."/>
            <person name="Xiong J."/>
            <person name="Zhou Z."/>
            <person name="Huo F."/>
            <person name="Miao W."/>
            <person name="Ran C."/>
            <person name="Liu Y."/>
            <person name="Zhang J."/>
            <person name="Feng J."/>
            <person name="Wang M."/>
            <person name="Wang M."/>
            <person name="Wang L."/>
            <person name="Yao B."/>
        </authorList>
    </citation>
    <scope>NUCLEOTIDE SEQUENCE [LARGE SCALE GENOMIC DNA]</scope>
    <source>
        <strain evidence="1">Wuqing</strain>
    </source>
</reference>
<dbReference type="EMBL" id="JWZT01000035">
    <property type="protein sequence ID" value="KII75099.1"/>
    <property type="molecule type" value="Genomic_DNA"/>
</dbReference>
<keyword evidence="2" id="KW-1185">Reference proteome</keyword>
<evidence type="ECO:0000313" key="1">
    <source>
        <dbReference type="EMBL" id="KII75099.1"/>
    </source>
</evidence>
<dbReference type="AlphaFoldDB" id="A0A0C2JB59"/>
<name>A0A0C2JB59_THEKT</name>
<protein>
    <submittedName>
        <fullName evidence="1">Uncharacterized protein</fullName>
    </submittedName>
</protein>
<gene>
    <name evidence="1" type="ORF">RF11_05709</name>
</gene>
<sequence length="152" mass="17344">MYSESNLSVNDGNFIGQYSNYQPIENPNFLDQELSDEYSQGEEIQVSSSIKNQYRCQNMMGRLININGQITEVPAENKHTLYYLVRNKENFQWLSSASLLNLIQNPLPSAICPSPTLKQDDSLSNDDHERIFENGSATCETKENIDIIKKCL</sequence>
<organism evidence="1 2">
    <name type="scientific">Thelohanellus kitauei</name>
    <name type="common">Myxosporean</name>
    <dbReference type="NCBI Taxonomy" id="669202"/>
    <lineage>
        <taxon>Eukaryota</taxon>
        <taxon>Metazoa</taxon>
        <taxon>Cnidaria</taxon>
        <taxon>Myxozoa</taxon>
        <taxon>Myxosporea</taxon>
        <taxon>Bivalvulida</taxon>
        <taxon>Platysporina</taxon>
        <taxon>Myxobolidae</taxon>
        <taxon>Thelohanellus</taxon>
    </lineage>
</organism>
<accession>A0A0C2JB59</accession>
<dbReference type="Proteomes" id="UP000031668">
    <property type="component" value="Unassembled WGS sequence"/>
</dbReference>